<feature type="domain" description="VWFA" evidence="2">
    <location>
        <begin position="100"/>
        <end position="298"/>
    </location>
</feature>
<dbReference type="EMBL" id="ML119109">
    <property type="protein sequence ID" value="RPB16298.1"/>
    <property type="molecule type" value="Genomic_DNA"/>
</dbReference>
<feature type="region of interest" description="Disordered" evidence="1">
    <location>
        <begin position="308"/>
        <end position="344"/>
    </location>
</feature>
<organism evidence="3 4">
    <name type="scientific">Morchella conica CCBAS932</name>
    <dbReference type="NCBI Taxonomy" id="1392247"/>
    <lineage>
        <taxon>Eukaryota</taxon>
        <taxon>Fungi</taxon>
        <taxon>Dikarya</taxon>
        <taxon>Ascomycota</taxon>
        <taxon>Pezizomycotina</taxon>
        <taxon>Pezizomycetes</taxon>
        <taxon>Pezizales</taxon>
        <taxon>Morchellaceae</taxon>
        <taxon>Morchella</taxon>
    </lineage>
</organism>
<proteinExistence type="predicted"/>
<sequence length="344" mass="38172">MSTVDETETPQVVTDAPTTPMSKVEQQLAAVSLQNTGSEMTPEQCKERLQDQVKTKKLEAFYPEIPNELAEKAAKMVNELRAKGCSREMANQFAIMTLYDLAILIDDSDSMKYEENGERIKTVQKTLDNIANVYGLARDQGIITVRFLNAPQGKKNVTVKTVKSVLKNHNYGGVTRIGTELKKKILDRFVTNDMAKPLLIMIITDGAPEGEATGLLETVIINCISNLSKAGAKGPQSVAFQFSRVGNDTGAQKLIQDLDDHPSVGQYIDCLPMNNRLEDIKDKEKKWILLSKLLLGAISPYWDSTEEIENTKQDIEGTRDDASDVEDEPDSTPPSDLEDEEDDE</sequence>
<feature type="compositionally biased region" description="Acidic residues" evidence="1">
    <location>
        <begin position="323"/>
        <end position="344"/>
    </location>
</feature>
<evidence type="ECO:0000256" key="1">
    <source>
        <dbReference type="SAM" id="MobiDB-lite"/>
    </source>
</evidence>
<dbReference type="SUPFAM" id="SSF53300">
    <property type="entry name" value="vWA-like"/>
    <property type="match status" value="1"/>
</dbReference>
<dbReference type="STRING" id="1392247.A0A3N4L3G1"/>
<feature type="compositionally biased region" description="Basic and acidic residues" evidence="1">
    <location>
        <begin position="309"/>
        <end position="322"/>
    </location>
</feature>
<dbReference type="Proteomes" id="UP000277580">
    <property type="component" value="Unassembled WGS sequence"/>
</dbReference>
<dbReference type="Gene3D" id="3.40.50.410">
    <property type="entry name" value="von Willebrand factor, type A domain"/>
    <property type="match status" value="1"/>
</dbReference>
<dbReference type="PANTHER" id="PTHR34706">
    <property type="entry name" value="SLR1338 PROTEIN"/>
    <property type="match status" value="1"/>
</dbReference>
<protein>
    <recommendedName>
        <fullName evidence="2">VWFA domain-containing protein</fullName>
    </recommendedName>
</protein>
<evidence type="ECO:0000259" key="2">
    <source>
        <dbReference type="PROSITE" id="PS50234"/>
    </source>
</evidence>
<feature type="region of interest" description="Disordered" evidence="1">
    <location>
        <begin position="1"/>
        <end position="21"/>
    </location>
</feature>
<dbReference type="OrthoDB" id="2142040at2759"/>
<dbReference type="AlphaFoldDB" id="A0A3N4L3G1"/>
<reference evidence="3 4" key="1">
    <citation type="journal article" date="2018" name="Nat. Ecol. Evol.">
        <title>Pezizomycetes genomes reveal the molecular basis of ectomycorrhizal truffle lifestyle.</title>
        <authorList>
            <person name="Murat C."/>
            <person name="Payen T."/>
            <person name="Noel B."/>
            <person name="Kuo A."/>
            <person name="Morin E."/>
            <person name="Chen J."/>
            <person name="Kohler A."/>
            <person name="Krizsan K."/>
            <person name="Balestrini R."/>
            <person name="Da Silva C."/>
            <person name="Montanini B."/>
            <person name="Hainaut M."/>
            <person name="Levati E."/>
            <person name="Barry K.W."/>
            <person name="Belfiori B."/>
            <person name="Cichocki N."/>
            <person name="Clum A."/>
            <person name="Dockter R.B."/>
            <person name="Fauchery L."/>
            <person name="Guy J."/>
            <person name="Iotti M."/>
            <person name="Le Tacon F."/>
            <person name="Lindquist E.A."/>
            <person name="Lipzen A."/>
            <person name="Malagnac F."/>
            <person name="Mello A."/>
            <person name="Molinier V."/>
            <person name="Miyauchi S."/>
            <person name="Poulain J."/>
            <person name="Riccioni C."/>
            <person name="Rubini A."/>
            <person name="Sitrit Y."/>
            <person name="Splivallo R."/>
            <person name="Traeger S."/>
            <person name="Wang M."/>
            <person name="Zifcakova L."/>
            <person name="Wipf D."/>
            <person name="Zambonelli A."/>
            <person name="Paolocci F."/>
            <person name="Nowrousian M."/>
            <person name="Ottonello S."/>
            <person name="Baldrian P."/>
            <person name="Spatafora J.W."/>
            <person name="Henrissat B."/>
            <person name="Nagy L.G."/>
            <person name="Aury J.M."/>
            <person name="Wincker P."/>
            <person name="Grigoriev I.V."/>
            <person name="Bonfante P."/>
            <person name="Martin F.M."/>
        </authorList>
    </citation>
    <scope>NUCLEOTIDE SEQUENCE [LARGE SCALE GENOMIC DNA]</scope>
    <source>
        <strain evidence="3 4">CCBAS932</strain>
    </source>
</reference>
<gene>
    <name evidence="3" type="ORF">P167DRAFT_532316</name>
</gene>
<dbReference type="InParanoid" id="A0A3N4L3G1"/>
<feature type="compositionally biased region" description="Polar residues" evidence="1">
    <location>
        <begin position="9"/>
        <end position="21"/>
    </location>
</feature>
<dbReference type="InterPro" id="IPR002035">
    <property type="entry name" value="VWF_A"/>
</dbReference>
<keyword evidence="4" id="KW-1185">Reference proteome</keyword>
<accession>A0A3N4L3G1</accession>
<name>A0A3N4L3G1_9PEZI</name>
<dbReference type="InterPro" id="IPR036465">
    <property type="entry name" value="vWFA_dom_sf"/>
</dbReference>
<evidence type="ECO:0000313" key="3">
    <source>
        <dbReference type="EMBL" id="RPB16298.1"/>
    </source>
</evidence>
<dbReference type="PANTHER" id="PTHR34706:SF1">
    <property type="entry name" value="VWFA DOMAIN-CONTAINING PROTEIN"/>
    <property type="match status" value="1"/>
</dbReference>
<evidence type="ECO:0000313" key="4">
    <source>
        <dbReference type="Proteomes" id="UP000277580"/>
    </source>
</evidence>
<dbReference type="PROSITE" id="PS50234">
    <property type="entry name" value="VWFA"/>
    <property type="match status" value="1"/>
</dbReference>